<feature type="transmembrane region" description="Helical" evidence="1">
    <location>
        <begin position="67"/>
        <end position="84"/>
    </location>
</feature>
<proteinExistence type="predicted"/>
<feature type="transmembrane region" description="Helical" evidence="1">
    <location>
        <begin position="26"/>
        <end position="46"/>
    </location>
</feature>
<keyword evidence="1" id="KW-0472">Membrane</keyword>
<dbReference type="EMBL" id="CM002870">
    <property type="protein sequence ID" value="KFK41935.1"/>
    <property type="molecule type" value="Genomic_DNA"/>
</dbReference>
<dbReference type="AlphaFoldDB" id="A0A087HII3"/>
<evidence type="ECO:0000313" key="2">
    <source>
        <dbReference type="EMBL" id="KFK41935.1"/>
    </source>
</evidence>
<evidence type="ECO:0000313" key="3">
    <source>
        <dbReference type="Proteomes" id="UP000029120"/>
    </source>
</evidence>
<reference evidence="3" key="1">
    <citation type="journal article" date="2015" name="Nat. Plants">
        <title>Genome expansion of Arabis alpina linked with retrotransposition and reduced symmetric DNA methylation.</title>
        <authorList>
            <person name="Willing E.M."/>
            <person name="Rawat V."/>
            <person name="Mandakova T."/>
            <person name="Maumus F."/>
            <person name="James G.V."/>
            <person name="Nordstroem K.J."/>
            <person name="Becker C."/>
            <person name="Warthmann N."/>
            <person name="Chica C."/>
            <person name="Szarzynska B."/>
            <person name="Zytnicki M."/>
            <person name="Albani M.C."/>
            <person name="Kiefer C."/>
            <person name="Bergonzi S."/>
            <person name="Castaings L."/>
            <person name="Mateos J.L."/>
            <person name="Berns M.C."/>
            <person name="Bujdoso N."/>
            <person name="Piofczyk T."/>
            <person name="de Lorenzo L."/>
            <person name="Barrero-Sicilia C."/>
            <person name="Mateos I."/>
            <person name="Piednoel M."/>
            <person name="Hagmann J."/>
            <person name="Chen-Min-Tao R."/>
            <person name="Iglesias-Fernandez R."/>
            <person name="Schuster S.C."/>
            <person name="Alonso-Blanco C."/>
            <person name="Roudier F."/>
            <person name="Carbonero P."/>
            <person name="Paz-Ares J."/>
            <person name="Davis S.J."/>
            <person name="Pecinka A."/>
            <person name="Quesneville H."/>
            <person name="Colot V."/>
            <person name="Lysak M.A."/>
            <person name="Weigel D."/>
            <person name="Coupland G."/>
            <person name="Schneeberger K."/>
        </authorList>
    </citation>
    <scope>NUCLEOTIDE SEQUENCE [LARGE SCALE GENOMIC DNA]</scope>
    <source>
        <strain evidence="3">cv. Pajares</strain>
    </source>
</reference>
<dbReference type="Gramene" id="KFK41935">
    <property type="protein sequence ID" value="KFK41935"/>
    <property type="gene ID" value="AALP_AA2G191000"/>
</dbReference>
<keyword evidence="3" id="KW-1185">Reference proteome</keyword>
<organism evidence="2 3">
    <name type="scientific">Arabis alpina</name>
    <name type="common">Alpine rock-cress</name>
    <dbReference type="NCBI Taxonomy" id="50452"/>
    <lineage>
        <taxon>Eukaryota</taxon>
        <taxon>Viridiplantae</taxon>
        <taxon>Streptophyta</taxon>
        <taxon>Embryophyta</taxon>
        <taxon>Tracheophyta</taxon>
        <taxon>Spermatophyta</taxon>
        <taxon>Magnoliopsida</taxon>
        <taxon>eudicotyledons</taxon>
        <taxon>Gunneridae</taxon>
        <taxon>Pentapetalae</taxon>
        <taxon>rosids</taxon>
        <taxon>malvids</taxon>
        <taxon>Brassicales</taxon>
        <taxon>Brassicaceae</taxon>
        <taxon>Arabideae</taxon>
        <taxon>Arabis</taxon>
    </lineage>
</organism>
<dbReference type="Proteomes" id="UP000029120">
    <property type="component" value="Chromosome 2"/>
</dbReference>
<evidence type="ECO:0000256" key="1">
    <source>
        <dbReference type="SAM" id="Phobius"/>
    </source>
</evidence>
<protein>
    <submittedName>
        <fullName evidence="2">Uncharacterized protein</fullName>
    </submittedName>
</protein>
<accession>A0A087HII3</accession>
<gene>
    <name evidence="2" type="ordered locus">AALP_Aa2g191000</name>
</gene>
<name>A0A087HII3_ARAAL</name>
<keyword evidence="1" id="KW-1133">Transmembrane helix</keyword>
<keyword evidence="1" id="KW-0812">Transmembrane</keyword>
<sequence>MFDERLCYWKSIRDKLFMADYRSNSIFIVYHFRGFWYLICIGGFRFCRRLKFWVILLVASSYGRQGFSYPVFVLFIPMLIGFFPL</sequence>